<reference evidence="2" key="2">
    <citation type="submission" date="2023-05" db="EMBL/GenBank/DDBJ databases">
        <authorList>
            <consortium name="Lawrence Berkeley National Laboratory"/>
            <person name="Steindorff A."/>
            <person name="Hensen N."/>
            <person name="Bonometti L."/>
            <person name="Westerberg I."/>
            <person name="Brannstrom I.O."/>
            <person name="Guillou S."/>
            <person name="Cros-Aarteil S."/>
            <person name="Calhoun S."/>
            <person name="Haridas S."/>
            <person name="Kuo A."/>
            <person name="Mondo S."/>
            <person name="Pangilinan J."/>
            <person name="Riley R."/>
            <person name="Labutti K."/>
            <person name="Andreopoulos B."/>
            <person name="Lipzen A."/>
            <person name="Chen C."/>
            <person name="Yanf M."/>
            <person name="Daum C."/>
            <person name="Ng V."/>
            <person name="Clum A."/>
            <person name="Ohm R."/>
            <person name="Martin F."/>
            <person name="Silar P."/>
            <person name="Natvig D."/>
            <person name="Lalanne C."/>
            <person name="Gautier V."/>
            <person name="Ament-Velasquez S.L."/>
            <person name="Kruys A."/>
            <person name="Hutchinson M.I."/>
            <person name="Powell A.J."/>
            <person name="Barry K."/>
            <person name="Miller A.N."/>
            <person name="Grigoriev I.V."/>
            <person name="Debuchy R."/>
            <person name="Gladieux P."/>
            <person name="Thoren M.H."/>
            <person name="Johannesson H."/>
        </authorList>
    </citation>
    <scope>NUCLEOTIDE SEQUENCE</scope>
    <source>
        <strain evidence="2">PSN293</strain>
    </source>
</reference>
<comment type="caution">
    <text evidence="2">The sequence shown here is derived from an EMBL/GenBank/DDBJ whole genome shotgun (WGS) entry which is preliminary data.</text>
</comment>
<evidence type="ECO:0000256" key="1">
    <source>
        <dbReference type="SAM" id="SignalP"/>
    </source>
</evidence>
<accession>A0AAN6Y1Y1</accession>
<dbReference type="AlphaFoldDB" id="A0AAN6Y1Y1"/>
<reference evidence="2" key="1">
    <citation type="journal article" date="2023" name="Mol. Phylogenet. Evol.">
        <title>Genome-scale phylogeny and comparative genomics of the fungal order Sordariales.</title>
        <authorList>
            <person name="Hensen N."/>
            <person name="Bonometti L."/>
            <person name="Westerberg I."/>
            <person name="Brannstrom I.O."/>
            <person name="Guillou S."/>
            <person name="Cros-Aarteil S."/>
            <person name="Calhoun S."/>
            <person name="Haridas S."/>
            <person name="Kuo A."/>
            <person name="Mondo S."/>
            <person name="Pangilinan J."/>
            <person name="Riley R."/>
            <person name="LaButti K."/>
            <person name="Andreopoulos B."/>
            <person name="Lipzen A."/>
            <person name="Chen C."/>
            <person name="Yan M."/>
            <person name="Daum C."/>
            <person name="Ng V."/>
            <person name="Clum A."/>
            <person name="Steindorff A."/>
            <person name="Ohm R.A."/>
            <person name="Martin F."/>
            <person name="Silar P."/>
            <person name="Natvig D.O."/>
            <person name="Lalanne C."/>
            <person name="Gautier V."/>
            <person name="Ament-Velasquez S.L."/>
            <person name="Kruys A."/>
            <person name="Hutchinson M.I."/>
            <person name="Powell A.J."/>
            <person name="Barry K."/>
            <person name="Miller A.N."/>
            <person name="Grigoriev I.V."/>
            <person name="Debuchy R."/>
            <person name="Gladieux P."/>
            <person name="Hiltunen Thoren M."/>
            <person name="Johannesson H."/>
        </authorList>
    </citation>
    <scope>NUCLEOTIDE SEQUENCE</scope>
    <source>
        <strain evidence="2">PSN293</strain>
    </source>
</reference>
<dbReference type="InterPro" id="IPR052998">
    <property type="entry name" value="Hetero-Diels-Alderase-like"/>
</dbReference>
<sequence>MSKYLSLLASGLAIATCSPTPAPPVPVGTVTTLAAPPYTFFENQFQLPNGDLLISTLTSPNVFKINPKAASPALTVVATFPDAERVTGIAPAGPGKFAAVGGNENGWVLDDPYLNIFKLDGTIVDRIQGPTEPSLLNGLIQLPAKPHILLSADSTNGRIVRWNIQTRTVSTAVTDAALNGDTDPTNPLPLGVNGLKIRGQYLYFTNTFQGTFGRFQIDLHTGAKTGPVEILVQLALPTGFTNAFDDFTFDAAGNAYVTQHFNSVIKVTPAGVVSVVPGTGTFESPIKTPTSVSVSGDQKWLYVTTGMSEYSSGGVYKIRIAA</sequence>
<keyword evidence="1" id="KW-0732">Signal</keyword>
<dbReference type="Proteomes" id="UP001301769">
    <property type="component" value="Unassembled WGS sequence"/>
</dbReference>
<dbReference type="PANTHER" id="PTHR42060:SF1">
    <property type="entry name" value="NHL REPEAT-CONTAINING PROTEIN"/>
    <property type="match status" value="1"/>
</dbReference>
<dbReference type="PANTHER" id="PTHR42060">
    <property type="entry name" value="NHL REPEAT-CONTAINING PROTEIN-RELATED"/>
    <property type="match status" value="1"/>
</dbReference>
<organism evidence="2 3">
    <name type="scientific">Rhypophila decipiens</name>
    <dbReference type="NCBI Taxonomy" id="261697"/>
    <lineage>
        <taxon>Eukaryota</taxon>
        <taxon>Fungi</taxon>
        <taxon>Dikarya</taxon>
        <taxon>Ascomycota</taxon>
        <taxon>Pezizomycotina</taxon>
        <taxon>Sordariomycetes</taxon>
        <taxon>Sordariomycetidae</taxon>
        <taxon>Sordariales</taxon>
        <taxon>Naviculisporaceae</taxon>
        <taxon>Rhypophila</taxon>
    </lineage>
</organism>
<evidence type="ECO:0008006" key="4">
    <source>
        <dbReference type="Google" id="ProtNLM"/>
    </source>
</evidence>
<proteinExistence type="predicted"/>
<protein>
    <recommendedName>
        <fullName evidence="4">SMP-30/Gluconolactonase/LRE-like region domain-containing protein</fullName>
    </recommendedName>
</protein>
<name>A0AAN6Y1Y1_9PEZI</name>
<feature type="signal peptide" evidence="1">
    <location>
        <begin position="1"/>
        <end position="17"/>
    </location>
</feature>
<keyword evidence="3" id="KW-1185">Reference proteome</keyword>
<dbReference type="SUPFAM" id="SSF63829">
    <property type="entry name" value="Calcium-dependent phosphotriesterase"/>
    <property type="match status" value="1"/>
</dbReference>
<evidence type="ECO:0000313" key="3">
    <source>
        <dbReference type="Proteomes" id="UP001301769"/>
    </source>
</evidence>
<evidence type="ECO:0000313" key="2">
    <source>
        <dbReference type="EMBL" id="KAK4209750.1"/>
    </source>
</evidence>
<dbReference type="Gene3D" id="2.120.10.30">
    <property type="entry name" value="TolB, C-terminal domain"/>
    <property type="match status" value="1"/>
</dbReference>
<dbReference type="EMBL" id="MU858195">
    <property type="protein sequence ID" value="KAK4209750.1"/>
    <property type="molecule type" value="Genomic_DNA"/>
</dbReference>
<feature type="chain" id="PRO_5042991812" description="SMP-30/Gluconolactonase/LRE-like region domain-containing protein" evidence="1">
    <location>
        <begin position="18"/>
        <end position="322"/>
    </location>
</feature>
<dbReference type="InterPro" id="IPR011042">
    <property type="entry name" value="6-blade_b-propeller_TolB-like"/>
</dbReference>
<gene>
    <name evidence="2" type="ORF">QBC37DRAFT_429895</name>
</gene>